<protein>
    <recommendedName>
        <fullName evidence="5">Enterobactin synthase component D</fullName>
    </recommendedName>
    <alternativeName>
        <fullName evidence="8">4'-phosphopantetheinyl transferase EntD</fullName>
    </alternativeName>
    <alternativeName>
        <fullName evidence="9">Enterochelin synthase D</fullName>
    </alternativeName>
</protein>
<feature type="domain" description="4'-phosphopantetheinyl transferase" evidence="14">
    <location>
        <begin position="117"/>
        <end position="200"/>
    </location>
</feature>
<feature type="domain" description="4'-phosphopantetheinyl transferase N-terminal" evidence="15">
    <location>
        <begin position="46"/>
        <end position="108"/>
    </location>
</feature>
<evidence type="ECO:0000256" key="7">
    <source>
        <dbReference type="ARBA" id="ARBA00023191"/>
    </source>
</evidence>
<proteinExistence type="inferred from homology"/>
<feature type="binding site" evidence="13">
    <location>
        <position position="121"/>
    </location>
    <ligand>
        <name>Mg(2+)</name>
        <dbReference type="ChEBI" id="CHEBI:18420"/>
    </ligand>
</feature>
<dbReference type="OrthoDB" id="8210607at2"/>
<evidence type="ECO:0000256" key="10">
    <source>
        <dbReference type="ARBA" id="ARBA00049176"/>
    </source>
</evidence>
<evidence type="ECO:0000256" key="3">
    <source>
        <dbReference type="ARBA" id="ARBA00008342"/>
    </source>
</evidence>
<sequence length="232" mass="25856">MNPPYISQLIPVVLPDFSGVCFQCEFDPEFYTIEAPRQLGIILPETLHSAVKKRQAEYVAGRYLAKRCLSALGGTESDVGISLHRAPLWPKGMIGSISHSSNKAICVLRQCDLPEQGIGIDIEQCLADSTATSIKNTIINEAEQALITKHDVDFSTGLTVIFSAKESLFKALFPQVRAYFDFLDAEVITMERDNLTIMLKRTLTPTLSAGCKFTVQIYKQNMMIRTFTQSRI</sequence>
<keyword evidence="7" id="KW-0259">Enterobactin biosynthesis</keyword>
<comment type="catalytic activity">
    <reaction evidence="11">
        <text>apo-[peptidyl-carrier protein] + CoA = holo-[peptidyl-carrier protein] + adenosine 3',5'-bisphosphate + H(+)</text>
        <dbReference type="Rhea" id="RHEA:46228"/>
        <dbReference type="Rhea" id="RHEA-COMP:11479"/>
        <dbReference type="Rhea" id="RHEA-COMP:11480"/>
        <dbReference type="ChEBI" id="CHEBI:15378"/>
        <dbReference type="ChEBI" id="CHEBI:29999"/>
        <dbReference type="ChEBI" id="CHEBI:57287"/>
        <dbReference type="ChEBI" id="CHEBI:58343"/>
        <dbReference type="ChEBI" id="CHEBI:64479"/>
    </reaction>
</comment>
<feature type="binding site" evidence="12">
    <location>
        <position position="121"/>
    </location>
    <ligand>
        <name>CoA</name>
        <dbReference type="ChEBI" id="CHEBI:57287"/>
    </ligand>
</feature>
<dbReference type="PRINTS" id="PR01399">
    <property type="entry name" value="ENTSNTHTASED"/>
</dbReference>
<dbReference type="HOGENOM" id="CLU_075076_2_2_6"/>
<feature type="binding site" evidence="12">
    <location>
        <position position="62"/>
    </location>
    <ligand>
        <name>CoA</name>
        <dbReference type="ChEBI" id="CHEBI:57287"/>
    </ligand>
</feature>
<dbReference type="Pfam" id="PF01648">
    <property type="entry name" value="ACPS"/>
    <property type="match status" value="1"/>
</dbReference>
<keyword evidence="13" id="KW-0460">Magnesium</keyword>
<evidence type="ECO:0000256" key="2">
    <source>
        <dbReference type="ARBA" id="ARBA00004993"/>
    </source>
</evidence>
<evidence type="ECO:0000313" key="17">
    <source>
        <dbReference type="Proteomes" id="UP000003789"/>
    </source>
</evidence>
<dbReference type="InterPro" id="IPR008278">
    <property type="entry name" value="4-PPantetheinyl_Trfase_dom"/>
</dbReference>
<feature type="binding site" evidence="12">
    <location>
        <position position="54"/>
    </location>
    <ligand>
        <name>CoA</name>
        <dbReference type="ChEBI" id="CHEBI:57287"/>
    </ligand>
</feature>
<dbReference type="InterPro" id="IPR003542">
    <property type="entry name" value="Enbac_synth_compD-like"/>
</dbReference>
<evidence type="ECO:0000256" key="1">
    <source>
        <dbReference type="ARBA" id="ARBA00003937"/>
    </source>
</evidence>
<name>Q1Z5X1_9GAMM</name>
<feature type="binding site" evidence="12">
    <location>
        <position position="170"/>
    </location>
    <ligand>
        <name>CoA</name>
        <dbReference type="ChEBI" id="CHEBI:57287"/>
    </ligand>
</feature>
<dbReference type="PANTHER" id="PTHR38096">
    <property type="entry name" value="ENTEROBACTIN SYNTHASE COMPONENT D"/>
    <property type="match status" value="1"/>
</dbReference>
<evidence type="ECO:0000259" key="15">
    <source>
        <dbReference type="Pfam" id="PF17837"/>
    </source>
</evidence>
<dbReference type="GO" id="GO:0008897">
    <property type="term" value="F:holo-[acyl-carrier-protein] synthase activity"/>
    <property type="evidence" value="ECO:0007669"/>
    <property type="project" value="InterPro"/>
</dbReference>
<comment type="function">
    <text evidence="1">Involved in the biosynthesis of the siderophore enterobactin (enterochelin), which is a macrocyclic trimeric lactone of N-(2,3-dihydroxybenzoyl)-serine. The serine trilactone serves as a scaffolding for the three catechol functionalities that provide hexadentate coordination for the tightly ligated iron(2+) atoms. Plays an essential role in the assembly of the enterobactin by catalyzing the transfer of the 4'-phosphopantetheine (Ppant) moiety from coenzyme A to the apo-domains of both EntB (ArCP domain) and EntF (PCP domain) to yield their holo-forms which make them competent for the activation of 2,3-dihydroxybenzoate (DHB) and L-serine, respectively.</text>
</comment>
<gene>
    <name evidence="16" type="ORF">P3TCK_12831</name>
</gene>
<comment type="caution">
    <text evidence="16">The sequence shown here is derived from an EMBL/GenBank/DDBJ whole genome shotgun (WGS) entry which is preliminary data.</text>
</comment>
<feature type="binding site" evidence="13">
    <location>
        <position position="123"/>
    </location>
    <ligand>
        <name>Mg(2+)</name>
        <dbReference type="ChEBI" id="CHEBI:18420"/>
    </ligand>
</feature>
<dbReference type="RefSeq" id="WP_006230588.1">
    <property type="nucleotide sequence ID" value="NZ_CH724134.1"/>
</dbReference>
<dbReference type="InterPro" id="IPR037143">
    <property type="entry name" value="4-PPantetheinyl_Trfase_dom_sf"/>
</dbReference>
<dbReference type="UniPathway" id="UPA00017"/>
<comment type="pathway">
    <text evidence="2">Siderophore biosynthesis; enterobactin biosynthesis.</text>
</comment>
<feature type="binding site" evidence="12">
    <location>
        <begin position="98"/>
        <end position="99"/>
    </location>
    <ligand>
        <name>CoA</name>
        <dbReference type="ChEBI" id="CHEBI:57287"/>
    </ligand>
</feature>
<comment type="similarity">
    <text evidence="3">Belongs to the P-Pant transferase superfamily. EntD family.</text>
</comment>
<accession>Q1Z5X1</accession>
<comment type="subunit">
    <text evidence="4">EntB, EntD, EntE, and EntF form a multienzyme complex called enterobactin synthase.</text>
</comment>
<dbReference type="InterPro" id="IPR041354">
    <property type="entry name" value="4PPT_N"/>
</dbReference>
<dbReference type="Pfam" id="PF17837">
    <property type="entry name" value="4PPT_N"/>
    <property type="match status" value="1"/>
</dbReference>
<dbReference type="Gene3D" id="3.90.470.20">
    <property type="entry name" value="4'-phosphopantetheinyl transferase domain"/>
    <property type="match status" value="1"/>
</dbReference>
<dbReference type="EMBL" id="AAPH01000007">
    <property type="protein sequence ID" value="EAS44073.1"/>
    <property type="molecule type" value="Genomic_DNA"/>
</dbReference>
<dbReference type="GO" id="GO:0000287">
    <property type="term" value="F:magnesium ion binding"/>
    <property type="evidence" value="ECO:0007669"/>
    <property type="project" value="InterPro"/>
</dbReference>
<dbReference type="SUPFAM" id="SSF56214">
    <property type="entry name" value="4'-phosphopantetheinyl transferase"/>
    <property type="match status" value="1"/>
</dbReference>
<evidence type="ECO:0000256" key="11">
    <source>
        <dbReference type="ARBA" id="ARBA00049191"/>
    </source>
</evidence>
<comment type="catalytic activity">
    <reaction evidence="10">
        <text>apo-[aryl-carrier protein] + CoA = holo-[aryl-carrier protein] + adenosine 3',5'-bisphosphate + H(+)</text>
        <dbReference type="Rhea" id="RHEA:48404"/>
        <dbReference type="Rhea" id="RHEA-COMP:15903"/>
        <dbReference type="Rhea" id="RHEA-COMP:17557"/>
        <dbReference type="ChEBI" id="CHEBI:15378"/>
        <dbReference type="ChEBI" id="CHEBI:29999"/>
        <dbReference type="ChEBI" id="CHEBI:57287"/>
        <dbReference type="ChEBI" id="CHEBI:58343"/>
        <dbReference type="ChEBI" id="CHEBI:64479"/>
    </reaction>
</comment>
<evidence type="ECO:0000256" key="9">
    <source>
        <dbReference type="ARBA" id="ARBA00031996"/>
    </source>
</evidence>
<keyword evidence="13" id="KW-0479">Metal-binding</keyword>
<dbReference type="GO" id="GO:0005886">
    <property type="term" value="C:plasma membrane"/>
    <property type="evidence" value="ECO:0007669"/>
    <property type="project" value="TreeGrafter"/>
</dbReference>
<evidence type="ECO:0000313" key="16">
    <source>
        <dbReference type="EMBL" id="EAS44073.1"/>
    </source>
</evidence>
<dbReference type="GO" id="GO:0009366">
    <property type="term" value="C:enterobactin synthetase complex"/>
    <property type="evidence" value="ECO:0007669"/>
    <property type="project" value="InterPro"/>
</dbReference>
<evidence type="ECO:0000256" key="6">
    <source>
        <dbReference type="ARBA" id="ARBA00022679"/>
    </source>
</evidence>
<organism evidence="16 17">
    <name type="scientific">Photobacterium profundum 3TCK</name>
    <dbReference type="NCBI Taxonomy" id="314280"/>
    <lineage>
        <taxon>Bacteria</taxon>
        <taxon>Pseudomonadati</taxon>
        <taxon>Pseudomonadota</taxon>
        <taxon>Gammaproteobacteria</taxon>
        <taxon>Vibrionales</taxon>
        <taxon>Vibrionaceae</taxon>
        <taxon>Photobacterium</taxon>
    </lineage>
</organism>
<evidence type="ECO:0000256" key="5">
    <source>
        <dbReference type="ARBA" id="ARBA00019087"/>
    </source>
</evidence>
<reference evidence="16 17" key="1">
    <citation type="submission" date="2006-03" db="EMBL/GenBank/DDBJ databases">
        <authorList>
            <person name="Bartlett D.H."/>
            <person name="Valle G."/>
            <person name="Lauro F.M."/>
            <person name="Vezzi A."/>
            <person name="Simonato F."/>
            <person name="Eloe E."/>
            <person name="Vitulo N."/>
            <person name="Stratton T.K."/>
            <person name="D'angelo M."/>
            <person name="Ferriera S."/>
            <person name="Johnson J."/>
            <person name="Kravitz S."/>
            <person name="Beeson K."/>
            <person name="Sutton G."/>
            <person name="Rogers Y."/>
            <person name="Friedman R."/>
            <person name="Frazier M."/>
            <person name="Venter J.C."/>
        </authorList>
    </citation>
    <scope>NUCLEOTIDE SEQUENCE [LARGE SCALE GENOMIC DNA]</scope>
    <source>
        <strain evidence="16 17">3TCK</strain>
    </source>
</reference>
<feature type="binding site" evidence="13">
    <location>
        <position position="122"/>
    </location>
    <ligand>
        <name>Mg(2+)</name>
        <dbReference type="ChEBI" id="CHEBI:18420"/>
    </ligand>
</feature>
<dbReference type="PANTHER" id="PTHR38096:SF1">
    <property type="entry name" value="ENTEROBACTIN SYNTHASE COMPONENT D"/>
    <property type="match status" value="1"/>
</dbReference>
<dbReference type="GO" id="GO:0009239">
    <property type="term" value="P:enterobactin biosynthetic process"/>
    <property type="evidence" value="ECO:0007669"/>
    <property type="project" value="UniProtKB-UniPathway"/>
</dbReference>
<dbReference type="AlphaFoldDB" id="Q1Z5X1"/>
<keyword evidence="6 16" id="KW-0808">Transferase</keyword>
<dbReference type="Proteomes" id="UP000003789">
    <property type="component" value="Unassembled WGS sequence"/>
</dbReference>
<evidence type="ECO:0000256" key="8">
    <source>
        <dbReference type="ARBA" id="ARBA00029894"/>
    </source>
</evidence>
<evidence type="ECO:0000259" key="14">
    <source>
        <dbReference type="Pfam" id="PF01648"/>
    </source>
</evidence>
<evidence type="ECO:0000256" key="4">
    <source>
        <dbReference type="ARBA" id="ARBA00011503"/>
    </source>
</evidence>
<evidence type="ECO:0000256" key="13">
    <source>
        <dbReference type="PIRSR" id="PIRSR603542-2"/>
    </source>
</evidence>
<comment type="cofactor">
    <cofactor evidence="13">
        <name>Mg(2+)</name>
        <dbReference type="ChEBI" id="CHEBI:18420"/>
    </cofactor>
</comment>
<evidence type="ECO:0000256" key="12">
    <source>
        <dbReference type="PIRSR" id="PIRSR603542-1"/>
    </source>
</evidence>
<feature type="binding site" evidence="12">
    <location>
        <position position="166"/>
    </location>
    <ligand>
        <name>CoA</name>
        <dbReference type="ChEBI" id="CHEBI:57287"/>
    </ligand>
</feature>